<keyword evidence="5 6" id="KW-0472">Membrane</keyword>
<dbReference type="InterPro" id="IPR006118">
    <property type="entry name" value="Recombinase_CS"/>
</dbReference>
<dbReference type="InterPro" id="IPR005495">
    <property type="entry name" value="LptG/LptF_permease"/>
</dbReference>
<proteinExistence type="predicted"/>
<evidence type="ECO:0000256" key="3">
    <source>
        <dbReference type="ARBA" id="ARBA00022692"/>
    </source>
</evidence>
<name>A0A9W6J3U3_9HYPH</name>
<feature type="transmembrane region" description="Helical" evidence="6">
    <location>
        <begin position="353"/>
        <end position="372"/>
    </location>
</feature>
<protein>
    <recommendedName>
        <fullName evidence="9">YjgP/YjgQ family permease</fullName>
    </recommendedName>
</protein>
<evidence type="ECO:0008006" key="9">
    <source>
        <dbReference type="Google" id="ProtNLM"/>
    </source>
</evidence>
<evidence type="ECO:0000256" key="4">
    <source>
        <dbReference type="ARBA" id="ARBA00022989"/>
    </source>
</evidence>
<feature type="transmembrane region" description="Helical" evidence="6">
    <location>
        <begin position="21"/>
        <end position="44"/>
    </location>
</feature>
<dbReference type="GO" id="GO:0015920">
    <property type="term" value="P:lipopolysaccharide transport"/>
    <property type="evidence" value="ECO:0007669"/>
    <property type="project" value="TreeGrafter"/>
</dbReference>
<dbReference type="GO" id="GO:0043190">
    <property type="term" value="C:ATP-binding cassette (ABC) transporter complex"/>
    <property type="evidence" value="ECO:0007669"/>
    <property type="project" value="TreeGrafter"/>
</dbReference>
<evidence type="ECO:0000256" key="2">
    <source>
        <dbReference type="ARBA" id="ARBA00022475"/>
    </source>
</evidence>
<dbReference type="GO" id="GO:0000150">
    <property type="term" value="F:DNA strand exchange activity"/>
    <property type="evidence" value="ECO:0007669"/>
    <property type="project" value="InterPro"/>
</dbReference>
<dbReference type="PROSITE" id="PS00398">
    <property type="entry name" value="RECOMBINASES_2"/>
    <property type="match status" value="1"/>
</dbReference>
<keyword evidence="3 6" id="KW-0812">Transmembrane</keyword>
<accession>A0A9W6J3U3</accession>
<dbReference type="Proteomes" id="UP001143372">
    <property type="component" value="Unassembled WGS sequence"/>
</dbReference>
<feature type="transmembrane region" description="Helical" evidence="6">
    <location>
        <begin position="50"/>
        <end position="68"/>
    </location>
</feature>
<feature type="transmembrane region" description="Helical" evidence="6">
    <location>
        <begin position="75"/>
        <end position="97"/>
    </location>
</feature>
<feature type="transmembrane region" description="Helical" evidence="6">
    <location>
        <begin position="322"/>
        <end position="341"/>
    </location>
</feature>
<feature type="transmembrane region" description="Helical" evidence="6">
    <location>
        <begin position="117"/>
        <end position="136"/>
    </location>
</feature>
<dbReference type="RefSeq" id="WP_271170045.1">
    <property type="nucleotide sequence ID" value="NZ_BSFI01000023.1"/>
</dbReference>
<reference evidence="7" key="1">
    <citation type="journal article" date="2014" name="Int. J. Syst. Evol. Microbiol.">
        <title>Complete genome sequence of Corynebacterium casei LMG S-19264T (=DSM 44701T), isolated from a smear-ripened cheese.</title>
        <authorList>
            <consortium name="US DOE Joint Genome Institute (JGI-PGF)"/>
            <person name="Walter F."/>
            <person name="Albersmeier A."/>
            <person name="Kalinowski J."/>
            <person name="Ruckert C."/>
        </authorList>
    </citation>
    <scope>NUCLEOTIDE SEQUENCE</scope>
    <source>
        <strain evidence="7">VKM B-2347</strain>
    </source>
</reference>
<sequence length="411" mass="44537">MLDRLMAAGRWGMPRLRLLDRYVLGLTLRPMLMALGVVLMALLLERVLRLVDLLATAGAPVILVFTLSANLVPHYLGFALPAGFALGVFSAVSRLSLGAELEAMLASGVSVQSVTRPLIALGAVLAIISVIVVGFLSPYCRYAYRDILNSSVAYAWRAHAPAATFISAKDGLTITADDVDKTGRELTGVFIQNREDGADVVTTSAGGTLELTPDRTQIQLKLHNGVIVRDYGAARPSTLRFQELVLDKKFDLQAPPFRARGGNERELTLTELWSEMSAPLPSSPVNQLQAEFHARLARSLSLPFLPLLIVPLSMTMRRNARVANAVAAVLLMLAFHNALQIGETFAHKGRGPAALDCWAPFVVFVVFAFWLFRTSTDRPGDTIVSRAIDRVSRAVSTAAAGVFGRFRTAEA</sequence>
<evidence type="ECO:0000313" key="8">
    <source>
        <dbReference type="Proteomes" id="UP001143372"/>
    </source>
</evidence>
<keyword evidence="4 6" id="KW-1133">Transmembrane helix</keyword>
<gene>
    <name evidence="7" type="ORF">GCM10008179_34700</name>
</gene>
<keyword evidence="8" id="KW-1185">Reference proteome</keyword>
<reference evidence="7" key="2">
    <citation type="submission" date="2023-01" db="EMBL/GenBank/DDBJ databases">
        <authorList>
            <person name="Sun Q."/>
            <person name="Evtushenko L."/>
        </authorList>
    </citation>
    <scope>NUCLEOTIDE SEQUENCE</scope>
    <source>
        <strain evidence="7">VKM B-2347</strain>
    </source>
</reference>
<organism evidence="7 8">
    <name type="scientific">Hansschlegelia plantiphila</name>
    <dbReference type="NCBI Taxonomy" id="374655"/>
    <lineage>
        <taxon>Bacteria</taxon>
        <taxon>Pseudomonadati</taxon>
        <taxon>Pseudomonadota</taxon>
        <taxon>Alphaproteobacteria</taxon>
        <taxon>Hyphomicrobiales</taxon>
        <taxon>Methylopilaceae</taxon>
        <taxon>Hansschlegelia</taxon>
    </lineage>
</organism>
<comment type="subcellular location">
    <subcellularLocation>
        <location evidence="1">Cell membrane</location>
        <topology evidence="1">Multi-pass membrane protein</topology>
    </subcellularLocation>
</comment>
<dbReference type="AlphaFoldDB" id="A0A9W6J3U3"/>
<evidence type="ECO:0000256" key="6">
    <source>
        <dbReference type="SAM" id="Phobius"/>
    </source>
</evidence>
<evidence type="ECO:0000313" key="7">
    <source>
        <dbReference type="EMBL" id="GLK69832.1"/>
    </source>
</evidence>
<dbReference type="PANTHER" id="PTHR33529:SF6">
    <property type="entry name" value="YJGP_YJGQ FAMILY PERMEASE"/>
    <property type="match status" value="1"/>
</dbReference>
<dbReference type="Pfam" id="PF03739">
    <property type="entry name" value="LptF_LptG"/>
    <property type="match status" value="1"/>
</dbReference>
<comment type="caution">
    <text evidence="7">The sequence shown here is derived from an EMBL/GenBank/DDBJ whole genome shotgun (WGS) entry which is preliminary data.</text>
</comment>
<evidence type="ECO:0000256" key="1">
    <source>
        <dbReference type="ARBA" id="ARBA00004651"/>
    </source>
</evidence>
<evidence type="ECO:0000256" key="5">
    <source>
        <dbReference type="ARBA" id="ARBA00023136"/>
    </source>
</evidence>
<dbReference type="PANTHER" id="PTHR33529">
    <property type="entry name" value="SLR0882 PROTEIN-RELATED"/>
    <property type="match status" value="1"/>
</dbReference>
<dbReference type="EMBL" id="BSFI01000023">
    <property type="protein sequence ID" value="GLK69832.1"/>
    <property type="molecule type" value="Genomic_DNA"/>
</dbReference>
<keyword evidence="2" id="KW-1003">Cell membrane</keyword>